<dbReference type="CDD" id="cd04301">
    <property type="entry name" value="NAT_SF"/>
    <property type="match status" value="1"/>
</dbReference>
<evidence type="ECO:0000313" key="7">
    <source>
        <dbReference type="Proteomes" id="UP000011134"/>
    </source>
</evidence>
<dbReference type="Gene3D" id="3.40.630.30">
    <property type="match status" value="1"/>
</dbReference>
<evidence type="ECO:0000256" key="2">
    <source>
        <dbReference type="ARBA" id="ARBA00023315"/>
    </source>
</evidence>
<proteinExistence type="predicted"/>
<keyword evidence="7" id="KW-1185">Reference proteome</keyword>
<reference evidence="6 7" key="1">
    <citation type="submission" date="2012-12" db="EMBL/GenBank/DDBJ databases">
        <title>Genome Assembly of Photobacterium sp. AK15.</title>
        <authorList>
            <person name="Khatri I."/>
            <person name="Vaidya B."/>
            <person name="Srinivas T.N.R."/>
            <person name="Subramanian S."/>
            <person name="Pinnaka A."/>
        </authorList>
    </citation>
    <scope>NUCLEOTIDE SEQUENCE [LARGE SCALE GENOMIC DNA]</scope>
    <source>
        <strain evidence="6 7">AK15</strain>
    </source>
</reference>
<dbReference type="PANTHER" id="PTHR43072">
    <property type="entry name" value="N-ACETYLTRANSFERASE"/>
    <property type="match status" value="1"/>
</dbReference>
<dbReference type="PANTHER" id="PTHR43072:SF23">
    <property type="entry name" value="UPF0039 PROTEIN C11D3.02C"/>
    <property type="match status" value="1"/>
</dbReference>
<keyword evidence="1 6" id="KW-0808">Transferase</keyword>
<comment type="catalytic activity">
    <reaction evidence="4">
        <text>L-methionine sulfone + acetyl-CoA = N-acetyl-L-methionine sulfone + CoA + H(+)</text>
        <dbReference type="Rhea" id="RHEA:47656"/>
        <dbReference type="ChEBI" id="CHEBI:15378"/>
        <dbReference type="ChEBI" id="CHEBI:57287"/>
        <dbReference type="ChEBI" id="CHEBI:57288"/>
        <dbReference type="ChEBI" id="CHEBI:87824"/>
        <dbReference type="ChEBI" id="CHEBI:87825"/>
    </reaction>
</comment>
<evidence type="ECO:0000259" key="5">
    <source>
        <dbReference type="PROSITE" id="PS51186"/>
    </source>
</evidence>
<evidence type="ECO:0000256" key="1">
    <source>
        <dbReference type="ARBA" id="ARBA00022679"/>
    </source>
</evidence>
<name>L8JCI7_9GAMM</name>
<dbReference type="SUPFAM" id="SSF55729">
    <property type="entry name" value="Acyl-CoA N-acyltransferases (Nat)"/>
    <property type="match status" value="1"/>
</dbReference>
<sequence>MEGAIVNIMKFVNCSFENHAEAILAIFNDAIINSTALYDYKLRTMENMILWFEEKEKGHYPVIGLVNEEEQLMGFATYGRFRMQPAFKYTVEHSVYLHRDFRGQGIATLLVEQLIQQANRQDYHVMIGAIDMENCGSIALHQKLGFIHSGTINQAGYKFGRWLDLGLFQKILKTPKKPEEG</sequence>
<dbReference type="AlphaFoldDB" id="L8JCI7"/>
<evidence type="ECO:0000313" key="6">
    <source>
        <dbReference type="EMBL" id="ELR66003.1"/>
    </source>
</evidence>
<dbReference type="FunFam" id="3.40.630.30:FF:000026">
    <property type="entry name" value="Phosphinothricin acetyltransferase"/>
    <property type="match status" value="1"/>
</dbReference>
<accession>L8JCI7</accession>
<evidence type="ECO:0000256" key="4">
    <source>
        <dbReference type="ARBA" id="ARBA00051334"/>
    </source>
</evidence>
<dbReference type="Proteomes" id="UP000011134">
    <property type="component" value="Unassembled WGS sequence"/>
</dbReference>
<dbReference type="InterPro" id="IPR016181">
    <property type="entry name" value="Acyl_CoA_acyltransferase"/>
</dbReference>
<keyword evidence="2" id="KW-0012">Acyltransferase</keyword>
<evidence type="ECO:0000256" key="3">
    <source>
        <dbReference type="ARBA" id="ARBA00050603"/>
    </source>
</evidence>
<dbReference type="InterPro" id="IPR000182">
    <property type="entry name" value="GNAT_dom"/>
</dbReference>
<dbReference type="PROSITE" id="PS51186">
    <property type="entry name" value="GNAT"/>
    <property type="match status" value="1"/>
</dbReference>
<protein>
    <submittedName>
        <fullName evidence="6">Phosphinothricin N-acetyltransferase</fullName>
    </submittedName>
</protein>
<dbReference type="EMBL" id="AMZO01000013">
    <property type="protein sequence ID" value="ELR66003.1"/>
    <property type="molecule type" value="Genomic_DNA"/>
</dbReference>
<gene>
    <name evidence="6" type="ORF">C942_00445</name>
</gene>
<feature type="domain" description="N-acetyltransferase" evidence="5">
    <location>
        <begin position="9"/>
        <end position="164"/>
    </location>
</feature>
<comment type="caution">
    <text evidence="6">The sequence shown here is derived from an EMBL/GenBank/DDBJ whole genome shotgun (WGS) entry which is preliminary data.</text>
</comment>
<comment type="catalytic activity">
    <reaction evidence="3">
        <text>L-methionine sulfoximine + acetyl-CoA = N-acetyl-L-methionine sulfoximine + CoA + H(+)</text>
        <dbReference type="Rhea" id="RHEA:47660"/>
        <dbReference type="ChEBI" id="CHEBI:15378"/>
        <dbReference type="ChEBI" id="CHEBI:57287"/>
        <dbReference type="ChEBI" id="CHEBI:57288"/>
        <dbReference type="ChEBI" id="CHEBI:87826"/>
        <dbReference type="ChEBI" id="CHEBI:87827"/>
    </reaction>
</comment>
<dbReference type="PATRIC" id="fig|1056511.3.peg.1933"/>
<dbReference type="Pfam" id="PF00583">
    <property type="entry name" value="Acetyltransf_1"/>
    <property type="match status" value="1"/>
</dbReference>
<dbReference type="GO" id="GO:0016747">
    <property type="term" value="F:acyltransferase activity, transferring groups other than amino-acyl groups"/>
    <property type="evidence" value="ECO:0007669"/>
    <property type="project" value="InterPro"/>
</dbReference>
<organism evidence="6 7">
    <name type="scientific">Photobacterium marinum</name>
    <dbReference type="NCBI Taxonomy" id="1056511"/>
    <lineage>
        <taxon>Bacteria</taxon>
        <taxon>Pseudomonadati</taxon>
        <taxon>Pseudomonadota</taxon>
        <taxon>Gammaproteobacteria</taxon>
        <taxon>Vibrionales</taxon>
        <taxon>Vibrionaceae</taxon>
        <taxon>Photobacterium</taxon>
    </lineage>
</organism>